<evidence type="ECO:0000313" key="2">
    <source>
        <dbReference type="EMBL" id="OIR08713.1"/>
    </source>
</evidence>
<dbReference type="SUPFAM" id="SSF56024">
    <property type="entry name" value="Phospholipase D/nuclease"/>
    <property type="match status" value="2"/>
</dbReference>
<dbReference type="EC" id="2.7.8.-" evidence="2"/>
<dbReference type="CDD" id="cd09110">
    <property type="entry name" value="PLDc_CLS_1"/>
    <property type="match status" value="1"/>
</dbReference>
<dbReference type="AlphaFoldDB" id="A0A1J5SJT2"/>
<dbReference type="PANTHER" id="PTHR21248:SF22">
    <property type="entry name" value="PHOSPHOLIPASE D"/>
    <property type="match status" value="1"/>
</dbReference>
<dbReference type="Gene3D" id="3.30.870.10">
    <property type="entry name" value="Endonuclease Chain A"/>
    <property type="match status" value="2"/>
</dbReference>
<gene>
    <name evidence="2" type="primary">ybhO_4</name>
    <name evidence="2" type="ORF">GALL_90970</name>
</gene>
<keyword evidence="2" id="KW-0808">Transferase</keyword>
<evidence type="ECO:0000259" key="1">
    <source>
        <dbReference type="PROSITE" id="PS50035"/>
    </source>
</evidence>
<dbReference type="SMART" id="SM00155">
    <property type="entry name" value="PLDc"/>
    <property type="match status" value="2"/>
</dbReference>
<reference evidence="2" key="1">
    <citation type="submission" date="2016-10" db="EMBL/GenBank/DDBJ databases">
        <title>Sequence of Gallionella enrichment culture.</title>
        <authorList>
            <person name="Poehlein A."/>
            <person name="Muehling M."/>
            <person name="Daniel R."/>
        </authorList>
    </citation>
    <scope>NUCLEOTIDE SEQUENCE</scope>
</reference>
<dbReference type="NCBIfam" id="NF008427">
    <property type="entry name" value="PRK11263.1"/>
    <property type="match status" value="1"/>
</dbReference>
<dbReference type="InterPro" id="IPR025202">
    <property type="entry name" value="PLD-like_dom"/>
</dbReference>
<organism evidence="2">
    <name type="scientific">mine drainage metagenome</name>
    <dbReference type="NCBI Taxonomy" id="410659"/>
    <lineage>
        <taxon>unclassified sequences</taxon>
        <taxon>metagenomes</taxon>
        <taxon>ecological metagenomes</taxon>
    </lineage>
</organism>
<dbReference type="Pfam" id="PF13091">
    <property type="entry name" value="PLDc_2"/>
    <property type="match status" value="2"/>
</dbReference>
<dbReference type="PANTHER" id="PTHR21248">
    <property type="entry name" value="CARDIOLIPIN SYNTHASE"/>
    <property type="match status" value="1"/>
</dbReference>
<accession>A0A1J5SJT2</accession>
<dbReference type="EMBL" id="MLJW01000030">
    <property type="protein sequence ID" value="OIR08713.1"/>
    <property type="molecule type" value="Genomic_DNA"/>
</dbReference>
<dbReference type="HAMAP" id="MF_01917">
    <property type="entry name" value="Cardiolipin_synth_ClsB"/>
    <property type="match status" value="1"/>
</dbReference>
<proteinExistence type="inferred from homology"/>
<comment type="caution">
    <text evidence="2">The sequence shown here is derived from an EMBL/GenBank/DDBJ whole genome shotgun (WGS) entry which is preliminary data.</text>
</comment>
<dbReference type="GO" id="GO:0032049">
    <property type="term" value="P:cardiolipin biosynthetic process"/>
    <property type="evidence" value="ECO:0007669"/>
    <property type="project" value="InterPro"/>
</dbReference>
<dbReference type="InterPro" id="IPR030872">
    <property type="entry name" value="Cardiolipin_synth_ClsB"/>
</dbReference>
<dbReference type="GO" id="GO:0008808">
    <property type="term" value="F:cardiolipin synthase activity"/>
    <property type="evidence" value="ECO:0007669"/>
    <property type="project" value="InterPro"/>
</dbReference>
<protein>
    <submittedName>
        <fullName evidence="2">Putative cardiolipin synthase YbhO</fullName>
        <ecNumber evidence="2">2.7.8.-</ecNumber>
    </submittedName>
</protein>
<name>A0A1J5SJT2_9ZZZZ</name>
<sequence>MTNRIHRVSGNELVLLQNGAAFFPQLCADIGSAQHSVYLESYIFASDEIGHKVGLALRQAAERGVAVRVLLDGFGSAELPDSFVDGLRKSGVEVQWFRREISPFTLSRSRMRRLRRMHRKLAVIDGEVAFIGGINIIHDIPANLDFDAPRMDYAVRVKGELAGEVQAVMQRLWEMVSWAAFSKRVKEQGWRLYRIKPRPDSNVQLVLRDNVRHRRDIERAYLNAIARAKREIVIANAYFLPGRLFLRSLIHAAGRGVRVVVVVQGKVEYRLQHYATLALYGQLLKAGVEIYEYHASFLHAKVAVVDGEWATVGSFNIDPFSLFLAREANLVVHDAGFAGDLCGNLLDSLQRDGLRVKPDRSSLPTRILARMSFGLVRFIIGVLGLARRH</sequence>
<dbReference type="PROSITE" id="PS50035">
    <property type="entry name" value="PLD"/>
    <property type="match status" value="2"/>
</dbReference>
<dbReference type="InterPro" id="IPR001736">
    <property type="entry name" value="PLipase_D/transphosphatidylase"/>
</dbReference>
<feature type="domain" description="PLD phosphodiesterase" evidence="1">
    <location>
        <begin position="294"/>
        <end position="321"/>
    </location>
</feature>
<feature type="domain" description="PLD phosphodiesterase" evidence="1">
    <location>
        <begin position="113"/>
        <end position="140"/>
    </location>
</feature>